<evidence type="ECO:0000313" key="1">
    <source>
        <dbReference type="EMBL" id="KPV52399.1"/>
    </source>
</evidence>
<accession>A0A0P9D0L7</accession>
<protein>
    <submittedName>
        <fullName evidence="1">Uncharacterized protein</fullName>
    </submittedName>
</protein>
<reference evidence="1 2" key="1">
    <citation type="submission" date="2015-09" db="EMBL/GenBank/DDBJ databases">
        <title>Draft genome sequence of Kouleothrix aurantiaca JCM 19913.</title>
        <authorList>
            <person name="Hemp J."/>
        </authorList>
    </citation>
    <scope>NUCLEOTIDE SEQUENCE [LARGE SCALE GENOMIC DNA]</scope>
    <source>
        <strain evidence="1 2">COM-B</strain>
    </source>
</reference>
<dbReference type="AlphaFoldDB" id="A0A0P9D0L7"/>
<gene>
    <name evidence="1" type="ORF">SE17_15715</name>
</gene>
<evidence type="ECO:0000313" key="2">
    <source>
        <dbReference type="Proteomes" id="UP000050509"/>
    </source>
</evidence>
<feature type="non-terminal residue" evidence="1">
    <location>
        <position position="1"/>
    </location>
</feature>
<dbReference type="Proteomes" id="UP000050509">
    <property type="component" value="Unassembled WGS sequence"/>
</dbReference>
<organism evidence="1 2">
    <name type="scientific">Kouleothrix aurantiaca</name>
    <dbReference type="NCBI Taxonomy" id="186479"/>
    <lineage>
        <taxon>Bacteria</taxon>
        <taxon>Bacillati</taxon>
        <taxon>Chloroflexota</taxon>
        <taxon>Chloroflexia</taxon>
        <taxon>Chloroflexales</taxon>
        <taxon>Roseiflexineae</taxon>
        <taxon>Roseiflexaceae</taxon>
        <taxon>Kouleothrix</taxon>
    </lineage>
</organism>
<proteinExistence type="predicted"/>
<name>A0A0P9D0L7_9CHLR</name>
<comment type="caution">
    <text evidence="1">The sequence shown here is derived from an EMBL/GenBank/DDBJ whole genome shotgun (WGS) entry which is preliminary data.</text>
</comment>
<sequence length="114" mass="11991">IAPPAGAQRELAITLRPNEIVARARACRALARNGQLGHATADEGLALAREARGLVLELEALTAALRVQIHHAAAGADLSGINVLLADIQRLRIDLNTRGTAGVWRVARHGVDDG</sequence>
<keyword evidence="2" id="KW-1185">Reference proteome</keyword>
<dbReference type="EMBL" id="LJCR01000557">
    <property type="protein sequence ID" value="KPV52399.1"/>
    <property type="molecule type" value="Genomic_DNA"/>
</dbReference>